<keyword evidence="1" id="KW-0732">Signal</keyword>
<feature type="signal peptide" evidence="1">
    <location>
        <begin position="1"/>
        <end position="19"/>
    </location>
</feature>
<name>A0A8G2BZ29_9BACT</name>
<organism evidence="2 3">
    <name type="scientific">Parabacteroides chinchillae</name>
    <dbReference type="NCBI Taxonomy" id="871327"/>
    <lineage>
        <taxon>Bacteria</taxon>
        <taxon>Pseudomonadati</taxon>
        <taxon>Bacteroidota</taxon>
        <taxon>Bacteroidia</taxon>
        <taxon>Bacteroidales</taxon>
        <taxon>Tannerellaceae</taxon>
        <taxon>Parabacteroides</taxon>
    </lineage>
</organism>
<evidence type="ECO:0000313" key="3">
    <source>
        <dbReference type="Proteomes" id="UP000236725"/>
    </source>
</evidence>
<comment type="caution">
    <text evidence="2">The sequence shown here is derived from an EMBL/GenBank/DDBJ whole genome shotgun (WGS) entry which is preliminary data.</text>
</comment>
<dbReference type="PROSITE" id="PS51257">
    <property type="entry name" value="PROKAR_LIPOPROTEIN"/>
    <property type="match status" value="1"/>
</dbReference>
<gene>
    <name evidence="2" type="ORF">SAMN05444001_12621</name>
</gene>
<evidence type="ECO:0000313" key="2">
    <source>
        <dbReference type="EMBL" id="SEG27548.1"/>
    </source>
</evidence>
<accession>A0A8G2BZ29</accession>
<dbReference type="Proteomes" id="UP000236725">
    <property type="component" value="Unassembled WGS sequence"/>
</dbReference>
<feature type="chain" id="PRO_5034315536" evidence="1">
    <location>
        <begin position="20"/>
        <end position="712"/>
    </location>
</feature>
<protein>
    <submittedName>
        <fullName evidence="2">Major paralogous domain-containing protein</fullName>
    </submittedName>
</protein>
<keyword evidence="3" id="KW-1185">Reference proteome</keyword>
<dbReference type="RefSeq" id="WP_103984432.1">
    <property type="nucleotide sequence ID" value="NZ_FNVS01000026.1"/>
</dbReference>
<proteinExistence type="predicted"/>
<dbReference type="AlphaFoldDB" id="A0A8G2BZ29"/>
<reference evidence="2 3" key="1">
    <citation type="submission" date="2016-10" db="EMBL/GenBank/DDBJ databases">
        <authorList>
            <person name="Varghese N."/>
            <person name="Submissions S."/>
        </authorList>
    </citation>
    <scope>NUCLEOTIDE SEQUENCE [LARGE SCALE GENOMIC DNA]</scope>
    <source>
        <strain evidence="2 3">DSM 29073</strain>
    </source>
</reference>
<dbReference type="EMBL" id="FNVS01000026">
    <property type="protein sequence ID" value="SEG27548.1"/>
    <property type="molecule type" value="Genomic_DNA"/>
</dbReference>
<sequence length="712" mass="77061">MKKKFIALAALLMVGLSSCQDEEIIRNNPEFVENGYGALKIAMTHNGASTKAVGDVVPNDVAFKEEKEIKSVAFIVKTETVGADAGTYNYYLSEEDLLSPNGFTEPLTLQDPGAGDSTYTCQIKVKSLGWGTPKVLVIANYKENGVDIADIVGSTDWVDLPSALMSAQLTAGPSTPLLMFGKIDNLATWTTQGGGLAAETIKMERLVSRIDIKNYAYDADASKAFILESAQILNPKQYSFIMDTKTDAEINAVPTVTEFPANTKVVTTTIQILDSLYTYENTNDAVNTTVTALQVNGKYRGAKMSKLITFKKADGVGTVGDPIALARNTRYVVNINPSKDSTDIVWDIKVDDWTVSDTITVEPSFPVPTLKDLKLDGTDITDKVIDAVANAGKKVTFTSSAPQASTYTVKFKYNTTGSSINWDNGKYKNEIVQGAPVVTYATEEASVTRTYELTIPAQDSIKVPLDAYVIIQNGSVADACDTITLRYFPNYEGTSLSPVMYKGQYWAPVNVGATQVPTSVTTTWNLATCGYLYQWGRKAPFSYNGSGDMAPDGTFPTYVEATAESYEYADKFIKGKSDADYSWFSDYKGSLSPVLSVGDNAWPRDQQPCPAGWRVPTKAELDPIMTEANGSNKMNGTNKVWMAAENANFVLPAAGYRNGSDGSSNNLASNGNYWSSTLSTAGGSPRLYFSSSSANMNESSLANGYSVRCVQE</sequence>
<evidence type="ECO:0000256" key="1">
    <source>
        <dbReference type="SAM" id="SignalP"/>
    </source>
</evidence>